<dbReference type="Pfam" id="PF14043">
    <property type="entry name" value="WVELL"/>
    <property type="match status" value="1"/>
</dbReference>
<sequence>MEDIFDRLANRLCEENDKLSMYQARIWVEYLWEDFETTRAKAGREYEGKQMTEQIVMQWINSYGSRLHDFMSQNPRYQHLFNDDQQLH</sequence>
<dbReference type="OrthoDB" id="2361637at2"/>
<dbReference type="STRING" id="1385513.N780_16825"/>
<accession>A0A0A2USW5</accession>
<organism evidence="1 2">
    <name type="scientific">Pontibacillus chungwhensis BH030062</name>
    <dbReference type="NCBI Taxonomy" id="1385513"/>
    <lineage>
        <taxon>Bacteria</taxon>
        <taxon>Bacillati</taxon>
        <taxon>Bacillota</taxon>
        <taxon>Bacilli</taxon>
        <taxon>Bacillales</taxon>
        <taxon>Bacillaceae</taxon>
        <taxon>Pontibacillus</taxon>
    </lineage>
</organism>
<dbReference type="EMBL" id="AVBG01000021">
    <property type="protein sequence ID" value="KGP89823.1"/>
    <property type="molecule type" value="Genomic_DNA"/>
</dbReference>
<dbReference type="Proteomes" id="UP000030153">
    <property type="component" value="Unassembled WGS sequence"/>
</dbReference>
<evidence type="ECO:0000313" key="1">
    <source>
        <dbReference type="EMBL" id="KGP89823.1"/>
    </source>
</evidence>
<comment type="caution">
    <text evidence="1">The sequence shown here is derived from an EMBL/GenBank/DDBJ whole genome shotgun (WGS) entry which is preliminary data.</text>
</comment>
<keyword evidence="2" id="KW-1185">Reference proteome</keyword>
<dbReference type="eggNOG" id="ENOG50330II">
    <property type="taxonomic scope" value="Bacteria"/>
</dbReference>
<reference evidence="1 2" key="1">
    <citation type="submission" date="2013-08" db="EMBL/GenBank/DDBJ databases">
        <title>Genome of Pontibacillus chungwhensis.</title>
        <authorList>
            <person name="Wang Q."/>
            <person name="Wang G."/>
        </authorList>
    </citation>
    <scope>NUCLEOTIDE SEQUENCE [LARGE SCALE GENOMIC DNA]</scope>
    <source>
        <strain evidence="1 2">BH030062</strain>
    </source>
</reference>
<evidence type="ECO:0000313" key="2">
    <source>
        <dbReference type="Proteomes" id="UP000030153"/>
    </source>
</evidence>
<proteinExistence type="predicted"/>
<dbReference type="RefSeq" id="WP_036787406.1">
    <property type="nucleotide sequence ID" value="NZ_AVBG01000021.1"/>
</dbReference>
<evidence type="ECO:0008006" key="3">
    <source>
        <dbReference type="Google" id="ProtNLM"/>
    </source>
</evidence>
<dbReference type="InterPro" id="IPR026952">
    <property type="entry name" value="WVELL"/>
</dbReference>
<dbReference type="AlphaFoldDB" id="A0A0A2USW5"/>
<gene>
    <name evidence="1" type="ORF">N780_16825</name>
</gene>
<protein>
    <recommendedName>
        <fullName evidence="3">WVELL protein</fullName>
    </recommendedName>
</protein>
<name>A0A0A2USW5_9BACI</name>